<dbReference type="Pfam" id="PF15055">
    <property type="entry name" value="DMAC1_Dmo2"/>
    <property type="match status" value="1"/>
</dbReference>
<feature type="transmembrane region" description="Helical" evidence="1">
    <location>
        <begin position="102"/>
        <end position="120"/>
    </location>
</feature>
<reference evidence="4 5" key="1">
    <citation type="submission" date="2019-03" db="EMBL/GenBank/DDBJ databases">
        <title>The genome sequence of a newly discovered highly antifungal drug resistant Aspergillus species, Aspergillus tanneri NIH 1004.</title>
        <authorList>
            <person name="Mounaud S."/>
            <person name="Singh I."/>
            <person name="Joardar V."/>
            <person name="Pakala S."/>
            <person name="Pakala S."/>
            <person name="Venepally P."/>
            <person name="Hoover J."/>
            <person name="Nierman W."/>
            <person name="Chung J."/>
            <person name="Losada L."/>
        </authorList>
    </citation>
    <scope>NUCLEOTIDE SEQUENCE [LARGE SCALE GENOMIC DNA]</scope>
    <source>
        <strain evidence="4 5">NIH1004</strain>
    </source>
</reference>
<dbReference type="VEuPathDB" id="FungiDB:EYZ11_004150"/>
<evidence type="ECO:0000313" key="6">
    <source>
        <dbReference type="Proteomes" id="UP000324241"/>
    </source>
</evidence>
<accession>A0A4S3JLA0</accession>
<evidence type="ECO:0000313" key="4">
    <source>
        <dbReference type="EMBL" id="THC96379.1"/>
    </source>
</evidence>
<dbReference type="InterPro" id="IPR028036">
    <property type="entry name" value="DMAC1-like_dom"/>
</dbReference>
<keyword evidence="1" id="KW-0812">Transmembrane</keyword>
<dbReference type="EMBL" id="SOSA01000116">
    <property type="protein sequence ID" value="THC96379.1"/>
    <property type="molecule type" value="Genomic_DNA"/>
</dbReference>
<keyword evidence="1" id="KW-1133">Transmembrane helix</keyword>
<reference evidence="3 6" key="2">
    <citation type="submission" date="2019-08" db="EMBL/GenBank/DDBJ databases">
        <title>The genome sequence of a newly discovered highly antifungal drug resistant Aspergillus species, Aspergillus tanneri NIH 1004.</title>
        <authorList>
            <person name="Mounaud S."/>
            <person name="Singh I."/>
            <person name="Joardar V."/>
            <person name="Pakala S."/>
            <person name="Pakala S."/>
            <person name="Venepally P."/>
            <person name="Chung J.K."/>
            <person name="Losada L."/>
            <person name="Nierman W.C."/>
        </authorList>
    </citation>
    <scope>NUCLEOTIDE SEQUENCE [LARGE SCALE GENOMIC DNA]</scope>
    <source>
        <strain evidence="3 6">NIH1004</strain>
    </source>
</reference>
<dbReference type="GeneID" id="54325218"/>
<dbReference type="Proteomes" id="UP000308092">
    <property type="component" value="Unassembled WGS sequence"/>
</dbReference>
<evidence type="ECO:0000259" key="2">
    <source>
        <dbReference type="Pfam" id="PF15055"/>
    </source>
</evidence>
<gene>
    <name evidence="3" type="ORF">ATNIH1004_002516</name>
    <name evidence="4" type="ORF">EYZ11_004150</name>
</gene>
<dbReference type="EMBL" id="QUQM01000001">
    <property type="protein sequence ID" value="KAA8649839.1"/>
    <property type="molecule type" value="Genomic_DNA"/>
</dbReference>
<evidence type="ECO:0000313" key="3">
    <source>
        <dbReference type="EMBL" id="KAA8649839.1"/>
    </source>
</evidence>
<name>A0A4S3JLA0_9EURO</name>
<dbReference type="PANTHER" id="PTHR28048">
    <property type="entry name" value="ACR195WP"/>
    <property type="match status" value="1"/>
</dbReference>
<protein>
    <recommendedName>
        <fullName evidence="2">Distal membrane-arm assembly complex protein 1-like domain-containing protein</fullName>
    </recommendedName>
</protein>
<proteinExistence type="predicted"/>
<keyword evidence="1" id="KW-0472">Membrane</keyword>
<evidence type="ECO:0000256" key="1">
    <source>
        <dbReference type="SAM" id="Phobius"/>
    </source>
</evidence>
<dbReference type="RefSeq" id="XP_033429200.1">
    <property type="nucleotide sequence ID" value="XM_033567205.1"/>
</dbReference>
<feature type="domain" description="Distal membrane-arm assembly complex protein 1-like" evidence="2">
    <location>
        <begin position="54"/>
        <end position="93"/>
    </location>
</feature>
<organism evidence="4 5">
    <name type="scientific">Aspergillus tanneri</name>
    <dbReference type="NCBI Taxonomy" id="1220188"/>
    <lineage>
        <taxon>Eukaryota</taxon>
        <taxon>Fungi</taxon>
        <taxon>Dikarya</taxon>
        <taxon>Ascomycota</taxon>
        <taxon>Pezizomycotina</taxon>
        <taxon>Eurotiomycetes</taxon>
        <taxon>Eurotiomycetidae</taxon>
        <taxon>Eurotiales</taxon>
        <taxon>Aspergillaceae</taxon>
        <taxon>Aspergillus</taxon>
        <taxon>Aspergillus subgen. Circumdati</taxon>
    </lineage>
</organism>
<dbReference type="AlphaFoldDB" id="A0A4S3JLA0"/>
<dbReference type="Proteomes" id="UP000324241">
    <property type="component" value="Unassembled WGS sequence"/>
</dbReference>
<sequence>MDEDLESSFPQFISFSLAYIASRHSMAGSSDNQSSWDVQSKDAKRLLAEDQYDDCTACRVTGSAAFIGLGVYSYYTGMSNLRKQEKAGLLNATKYKMGSRQLGIAAISATLVGMGIYRALN</sequence>
<keyword evidence="5" id="KW-1185">Reference proteome</keyword>
<dbReference type="InterPro" id="IPR053092">
    <property type="entry name" value="Mitochondrial_unc_protein"/>
</dbReference>
<evidence type="ECO:0000313" key="5">
    <source>
        <dbReference type="Proteomes" id="UP000308092"/>
    </source>
</evidence>
<dbReference type="OrthoDB" id="6604875at2759"/>
<comment type="caution">
    <text evidence="4">The sequence shown here is derived from an EMBL/GenBank/DDBJ whole genome shotgun (WGS) entry which is preliminary data.</text>
</comment>
<dbReference type="PANTHER" id="PTHR28048:SF1">
    <property type="entry name" value="ACR195WP"/>
    <property type="match status" value="1"/>
</dbReference>